<dbReference type="SUPFAM" id="SSF55021">
    <property type="entry name" value="ACT-like"/>
    <property type="match status" value="1"/>
</dbReference>
<dbReference type="RefSeq" id="WP_012939615.1">
    <property type="nucleotide sequence ID" value="NC_013741.1"/>
</dbReference>
<dbReference type="PaxDb" id="572546-Arcpr_0208"/>
<feature type="domain" description="CASTOR ACT" evidence="1">
    <location>
        <begin position="48"/>
        <end position="110"/>
    </location>
</feature>
<dbReference type="PANTHER" id="PTHR39199:SF1">
    <property type="entry name" value="BLR5128 PROTEIN"/>
    <property type="match status" value="1"/>
</dbReference>
<dbReference type="PANTHER" id="PTHR39199">
    <property type="entry name" value="BLR5128 PROTEIN"/>
    <property type="match status" value="1"/>
</dbReference>
<dbReference type="HOGENOM" id="CLU_130568_2_0_2"/>
<name>D2RG54_ARCPA</name>
<protein>
    <recommendedName>
        <fullName evidence="1">CASTOR ACT domain-containing protein</fullName>
    </recommendedName>
</protein>
<evidence type="ECO:0000313" key="2">
    <source>
        <dbReference type="EMBL" id="ADB57279.1"/>
    </source>
</evidence>
<evidence type="ECO:0000313" key="3">
    <source>
        <dbReference type="Proteomes" id="UP000001901"/>
    </source>
</evidence>
<dbReference type="AlphaFoldDB" id="D2RG54"/>
<keyword evidence="3" id="KW-1185">Reference proteome</keyword>
<dbReference type="Gene3D" id="3.30.2130.10">
    <property type="entry name" value="VC0802-like"/>
    <property type="match status" value="1"/>
</dbReference>
<dbReference type="KEGG" id="apo:Arcpr_0208"/>
<dbReference type="EMBL" id="CP001857">
    <property type="protein sequence ID" value="ADB57279.1"/>
    <property type="molecule type" value="Genomic_DNA"/>
</dbReference>
<dbReference type="PIRSF" id="PIRSF008459">
    <property type="entry name" value="UCP008459"/>
    <property type="match status" value="1"/>
</dbReference>
<proteinExistence type="predicted"/>
<reference evidence="2 3" key="1">
    <citation type="journal article" date="2010" name="Stand. Genomic Sci.">
        <title>Complete genome sequence of Archaeoglobus profundus type strain (AV18).</title>
        <authorList>
            <person name="von Jan M."/>
            <person name="Lapidus A."/>
            <person name="Del Rio T.G."/>
            <person name="Copeland A."/>
            <person name="Tice H."/>
            <person name="Cheng J.F."/>
            <person name="Lucas S."/>
            <person name="Chen F."/>
            <person name="Nolan M."/>
            <person name="Goodwin L."/>
            <person name="Han C."/>
            <person name="Pitluck S."/>
            <person name="Liolios K."/>
            <person name="Ivanova N."/>
            <person name="Mavromatis K."/>
            <person name="Ovchinnikova G."/>
            <person name="Chertkov O."/>
            <person name="Pati A."/>
            <person name="Chen A."/>
            <person name="Palaniappan K."/>
            <person name="Land M."/>
            <person name="Hauser L."/>
            <person name="Chang Y.J."/>
            <person name="Jeffries C.D."/>
            <person name="Saunders E."/>
            <person name="Brettin T."/>
            <person name="Detter J.C."/>
            <person name="Chain P."/>
            <person name="Eichinger K."/>
            <person name="Huber H."/>
            <person name="Spring S."/>
            <person name="Rohde M."/>
            <person name="Goker M."/>
            <person name="Wirth R."/>
            <person name="Woyke T."/>
            <person name="Bristow J."/>
            <person name="Eisen J.A."/>
            <person name="Markowitz V."/>
            <person name="Hugenholtz P."/>
            <person name="Kyrpides N.C."/>
            <person name="Klenk H.P."/>
        </authorList>
    </citation>
    <scope>NUCLEOTIDE SEQUENCE [LARGE SCALE GENOMIC DNA]</scope>
    <source>
        <strain evidence="3">DSM 5631 / JCM 9629 / NBRC 100127 / Av18</strain>
    </source>
</reference>
<dbReference type="Proteomes" id="UP000001901">
    <property type="component" value="Chromosome"/>
</dbReference>
<accession>D2RG54</accession>
<dbReference type="InterPro" id="IPR045865">
    <property type="entry name" value="ACT-like_dom_sf"/>
</dbReference>
<organism evidence="2 3">
    <name type="scientific">Archaeoglobus profundus (strain DSM 5631 / JCM 9629 / NBRC 100127 / Av18)</name>
    <dbReference type="NCBI Taxonomy" id="572546"/>
    <lineage>
        <taxon>Archaea</taxon>
        <taxon>Methanobacteriati</taxon>
        <taxon>Methanobacteriota</taxon>
        <taxon>Archaeoglobi</taxon>
        <taxon>Archaeoglobales</taxon>
        <taxon>Archaeoglobaceae</taxon>
        <taxon>Archaeoglobus</taxon>
    </lineage>
</organism>
<gene>
    <name evidence="2" type="ordered locus">Arcpr_0208</name>
</gene>
<evidence type="ECO:0000259" key="1">
    <source>
        <dbReference type="Pfam" id="PF13840"/>
    </source>
</evidence>
<dbReference type="InterPro" id="IPR016540">
    <property type="entry name" value="UCP008459"/>
</dbReference>
<dbReference type="InterPro" id="IPR027795">
    <property type="entry name" value="CASTOR_ACT_dom"/>
</dbReference>
<dbReference type="Pfam" id="PF13840">
    <property type="entry name" value="ACT_7"/>
    <property type="match status" value="1"/>
</dbReference>
<dbReference type="OrthoDB" id="50343at2157"/>
<dbReference type="STRING" id="572546.Arcpr_0208"/>
<dbReference type="eggNOG" id="arCOG05233">
    <property type="taxonomic scope" value="Archaea"/>
</dbReference>
<sequence>MKAKLHPEKFAVVKTDEIPKDFFAIVKLSEITAVVPEGALTNLKVKEAEYGFRLITFDVDLSFDTVGFISKISRALAEANIPILVYSSYHTDHILIKEDFVEGAIETLRNIGFLIEEG</sequence>
<dbReference type="GeneID" id="8738858"/>